<keyword evidence="1" id="KW-0732">Signal</keyword>
<keyword evidence="3" id="KW-0378">Hydrolase</keyword>
<dbReference type="InterPro" id="IPR050266">
    <property type="entry name" value="AB_hydrolase_sf"/>
</dbReference>
<keyword evidence="4" id="KW-1185">Reference proteome</keyword>
<feature type="signal peptide" evidence="1">
    <location>
        <begin position="1"/>
        <end position="30"/>
    </location>
</feature>
<dbReference type="PROSITE" id="PS51257">
    <property type="entry name" value="PROKAR_LIPOPROTEIN"/>
    <property type="match status" value="1"/>
</dbReference>
<dbReference type="PANTHER" id="PTHR43798:SF33">
    <property type="entry name" value="HYDROLASE, PUTATIVE (AFU_ORTHOLOGUE AFUA_2G14860)-RELATED"/>
    <property type="match status" value="1"/>
</dbReference>
<evidence type="ECO:0000256" key="1">
    <source>
        <dbReference type="SAM" id="SignalP"/>
    </source>
</evidence>
<dbReference type="InterPro" id="IPR029058">
    <property type="entry name" value="AB_hydrolase_fold"/>
</dbReference>
<dbReference type="GO" id="GO:0016787">
    <property type="term" value="F:hydrolase activity"/>
    <property type="evidence" value="ECO:0007669"/>
    <property type="project" value="UniProtKB-KW"/>
</dbReference>
<feature type="chain" id="PRO_5036985215" evidence="1">
    <location>
        <begin position="31"/>
        <end position="315"/>
    </location>
</feature>
<feature type="domain" description="AB hydrolase-1" evidence="2">
    <location>
        <begin position="72"/>
        <end position="305"/>
    </location>
</feature>
<dbReference type="KEGG" id="caul:KCG34_00130"/>
<dbReference type="GO" id="GO:0016020">
    <property type="term" value="C:membrane"/>
    <property type="evidence" value="ECO:0007669"/>
    <property type="project" value="TreeGrafter"/>
</dbReference>
<evidence type="ECO:0000313" key="3">
    <source>
        <dbReference type="EMBL" id="QUD88339.1"/>
    </source>
</evidence>
<dbReference type="EMBL" id="CP073078">
    <property type="protein sequence ID" value="QUD88339.1"/>
    <property type="molecule type" value="Genomic_DNA"/>
</dbReference>
<evidence type="ECO:0000259" key="2">
    <source>
        <dbReference type="Pfam" id="PF12697"/>
    </source>
</evidence>
<dbReference type="Gene3D" id="3.40.50.1820">
    <property type="entry name" value="alpha/beta hydrolase"/>
    <property type="match status" value="1"/>
</dbReference>
<dbReference type="PRINTS" id="PR00111">
    <property type="entry name" value="ABHYDROLASE"/>
</dbReference>
<evidence type="ECO:0000313" key="4">
    <source>
        <dbReference type="Proteomes" id="UP000676409"/>
    </source>
</evidence>
<sequence length="315" mass="34102">MGHGDLRTRRLGAALALAFAACALASPTFAAPAPPPLKIDLDAFDAAKKAVALPNGETLAYVEMGDPAGKPVVLIHGYTDNARDWVPLIPYLSKSDRLIVVDIRGHGRSSKPDCCYTRLDFAYDIKLLLDALRVDKADIVGHSLGSIITQTFAEYWPERTRKVVLVASTGGPKPGAPQVKPQLDYAAEIKKLKEPIDPDSPFMIAWWDSPTPVDPDFIRRQRKDAAQIPLRVWLAVLDQGLTGADLQATLPRLKAPTLLIWGSADPIMAPEVRQTLIDALPQAKVKIFPGLGHNPFWEDPQGVAGAVNGFLDDGG</sequence>
<protein>
    <submittedName>
        <fullName evidence="3">Alpha/beta hydrolase</fullName>
    </submittedName>
</protein>
<dbReference type="RefSeq" id="WP_211938390.1">
    <property type="nucleotide sequence ID" value="NZ_CP073078.1"/>
</dbReference>
<dbReference type="Pfam" id="PF12697">
    <property type="entry name" value="Abhydrolase_6"/>
    <property type="match status" value="1"/>
</dbReference>
<dbReference type="PANTHER" id="PTHR43798">
    <property type="entry name" value="MONOACYLGLYCEROL LIPASE"/>
    <property type="match status" value="1"/>
</dbReference>
<dbReference type="AlphaFoldDB" id="A0A975G047"/>
<dbReference type="InterPro" id="IPR000073">
    <property type="entry name" value="AB_hydrolase_1"/>
</dbReference>
<gene>
    <name evidence="3" type="ORF">KCG34_00130</name>
</gene>
<dbReference type="SUPFAM" id="SSF53474">
    <property type="entry name" value="alpha/beta-Hydrolases"/>
    <property type="match status" value="1"/>
</dbReference>
<accession>A0A975G047</accession>
<name>A0A975G047_9CAUL</name>
<reference evidence="3" key="1">
    <citation type="submission" date="2021-04" db="EMBL/GenBank/DDBJ databases">
        <title>The complete genome sequence of Caulobacter sp. S6.</title>
        <authorList>
            <person name="Tang Y."/>
            <person name="Ouyang W."/>
            <person name="Liu Q."/>
            <person name="Huang B."/>
            <person name="Guo Z."/>
            <person name="Lei P."/>
        </authorList>
    </citation>
    <scope>NUCLEOTIDE SEQUENCE</scope>
    <source>
        <strain evidence="3">S6</strain>
    </source>
</reference>
<proteinExistence type="predicted"/>
<dbReference type="Proteomes" id="UP000676409">
    <property type="component" value="Chromosome"/>
</dbReference>
<organism evidence="3 4">
    <name type="scientific">Phenylobacterium montanum</name>
    <dbReference type="NCBI Taxonomy" id="2823693"/>
    <lineage>
        <taxon>Bacteria</taxon>
        <taxon>Pseudomonadati</taxon>
        <taxon>Pseudomonadota</taxon>
        <taxon>Alphaproteobacteria</taxon>
        <taxon>Caulobacterales</taxon>
        <taxon>Caulobacteraceae</taxon>
        <taxon>Phenylobacterium</taxon>
    </lineage>
</organism>